<name>A0ABD3X369_SINWO</name>
<dbReference type="EMBL" id="JBJQND010000004">
    <property type="protein sequence ID" value="KAL3879443.1"/>
    <property type="molecule type" value="Genomic_DNA"/>
</dbReference>
<accession>A0ABD3X369</accession>
<dbReference type="AlphaFoldDB" id="A0ABD3X369"/>
<evidence type="ECO:0000313" key="1">
    <source>
        <dbReference type="EMBL" id="KAL3879443.1"/>
    </source>
</evidence>
<sequence length="119" mass="13198">MVDNTGYSTVLLTDVEDDNQGVHFIADNNGVRKMIDDVILISCVKHSDDGILDSYPSVYSLTKAGGVVEYGYNCIVDEMDTRHEPHTIQSFYGKDSKMPTVSLSNRSTCVLLLLDDTFI</sequence>
<dbReference type="Proteomes" id="UP001634394">
    <property type="component" value="Unassembled WGS sequence"/>
</dbReference>
<organism evidence="1 2">
    <name type="scientific">Sinanodonta woodiana</name>
    <name type="common">Chinese pond mussel</name>
    <name type="synonym">Anodonta woodiana</name>
    <dbReference type="NCBI Taxonomy" id="1069815"/>
    <lineage>
        <taxon>Eukaryota</taxon>
        <taxon>Metazoa</taxon>
        <taxon>Spiralia</taxon>
        <taxon>Lophotrochozoa</taxon>
        <taxon>Mollusca</taxon>
        <taxon>Bivalvia</taxon>
        <taxon>Autobranchia</taxon>
        <taxon>Heteroconchia</taxon>
        <taxon>Palaeoheterodonta</taxon>
        <taxon>Unionida</taxon>
        <taxon>Unionoidea</taxon>
        <taxon>Unionidae</taxon>
        <taxon>Unioninae</taxon>
        <taxon>Sinanodonta</taxon>
    </lineage>
</organism>
<gene>
    <name evidence="1" type="ORF">ACJMK2_031741</name>
</gene>
<reference evidence="1 2" key="1">
    <citation type="submission" date="2024-11" db="EMBL/GenBank/DDBJ databases">
        <title>Chromosome-level genome assembly of the freshwater bivalve Anodonta woodiana.</title>
        <authorList>
            <person name="Chen X."/>
        </authorList>
    </citation>
    <scope>NUCLEOTIDE SEQUENCE [LARGE SCALE GENOMIC DNA]</scope>
    <source>
        <strain evidence="1">MN2024</strain>
        <tissue evidence="1">Gills</tissue>
    </source>
</reference>
<proteinExistence type="predicted"/>
<keyword evidence="2" id="KW-1185">Reference proteome</keyword>
<evidence type="ECO:0000313" key="2">
    <source>
        <dbReference type="Proteomes" id="UP001634394"/>
    </source>
</evidence>
<comment type="caution">
    <text evidence="1">The sequence shown here is derived from an EMBL/GenBank/DDBJ whole genome shotgun (WGS) entry which is preliminary data.</text>
</comment>
<protein>
    <submittedName>
        <fullName evidence="1">Uncharacterized protein</fullName>
    </submittedName>
</protein>